<reference evidence="14" key="1">
    <citation type="submission" date="2017-07" db="EMBL/GenBank/DDBJ databases">
        <title>The cable genome - Insights into the physiology and evolution of filamentous bacteria capable of sulfide oxidation via long distance electron transfer.</title>
        <authorList>
            <person name="Thorup C."/>
            <person name="Bjerg J.T."/>
            <person name="Schreiber L."/>
            <person name="Nielsen L.P."/>
            <person name="Kjeldsen K.U."/>
            <person name="Boesen T."/>
            <person name="Boggild A."/>
            <person name="Meysman F."/>
            <person name="Geelhoed J."/>
            <person name="Schramm A."/>
        </authorList>
    </citation>
    <scope>NUCLEOTIDE SEQUENCE [LARGE SCALE GENOMIC DNA]</scope>
    <source>
        <strain evidence="14">GS</strain>
    </source>
</reference>
<keyword evidence="10" id="KW-0963">Cytoplasm</keyword>
<evidence type="ECO:0000256" key="3">
    <source>
        <dbReference type="ARBA" id="ARBA00022598"/>
    </source>
</evidence>
<feature type="binding site" evidence="10">
    <location>
        <position position="693"/>
    </location>
    <ligand>
        <name>Mg(2+)</name>
        <dbReference type="ChEBI" id="CHEBI:18420"/>
    </ligand>
</feature>
<dbReference type="SUPFAM" id="SSF56042">
    <property type="entry name" value="PurM C-terminal domain-like"/>
    <property type="match status" value="2"/>
</dbReference>
<dbReference type="NCBIfam" id="NF003672">
    <property type="entry name" value="PRK05297.1"/>
    <property type="match status" value="1"/>
</dbReference>
<dbReference type="AlphaFoldDB" id="A0A521G2A1"/>
<dbReference type="GO" id="GO:0005737">
    <property type="term" value="C:cytoplasm"/>
    <property type="evidence" value="ECO:0007669"/>
    <property type="project" value="UniProtKB-SubCell"/>
</dbReference>
<evidence type="ECO:0000256" key="7">
    <source>
        <dbReference type="ARBA" id="ARBA00022840"/>
    </source>
</evidence>
<keyword evidence="4 10" id="KW-0479">Metal-binding</keyword>
<evidence type="ECO:0000256" key="10">
    <source>
        <dbReference type="HAMAP-Rule" id="MF_00419"/>
    </source>
</evidence>
<dbReference type="PANTHER" id="PTHR10099">
    <property type="entry name" value="PHOSPHORIBOSYLFORMYLGLYCINAMIDINE SYNTHASE"/>
    <property type="match status" value="1"/>
</dbReference>
<keyword evidence="8 10" id="KW-0460">Magnesium</keyword>
<dbReference type="InterPro" id="IPR036604">
    <property type="entry name" value="PurS-like_sf"/>
</dbReference>
<comment type="function">
    <text evidence="10">Phosphoribosylformylglycinamidine synthase involved in the purines biosynthetic pathway. Catalyzes the ATP-dependent conversion of formylglycinamide ribonucleotide (FGAR) and glutamine to yield formylglycinamidine ribonucleotide (FGAM) and glutamate.</text>
</comment>
<evidence type="ECO:0000256" key="1">
    <source>
        <dbReference type="ARBA" id="ARBA00004920"/>
    </source>
</evidence>
<sequence length="1265" mass="138140">MPITRLHRRLDTARAYCFNIESARPLTDEELRRLLLLLADGFIAETVSLEPVLTGGRVVEVGPRLNFATAWSSNLVSICRATGLDCVTRAERSRVYVVPEGEDMAAFIAAHHDRMTECHYSHPLTTFETGIQPEPVYEVDLLGKGPDALLNLPGISMDERDRQFYYDYFVGKHQRNPTIVEIMDLNNANSEHSRHGYFRGKQVVDGVEQDGTLFDVVKATLKANPKGSLVAFGDNSSVVAGHDISTLQPEQPGQPSPLRAVDVRFHPLLTAETHNFPTGVAPFPGAETGTGGRIRDVQGTGKGGFVMAGTAGYCVGNLHIPGYELPWEQHHPCPSNLASALTIEIEASNGASDYGNKFGEPLIQGFTRSFDLRVEGGERWAWLKPIMFTGGIGQIDDRHIKKEQAAKGMLIVQVGGPAYRVGFGGGAASSMLQGENAAELDFNAVQRGDAEMEQKMNRVIRACNEMGGRTLIEVIHDQGAGGPANVLKELVEHSGGRIEIRKIRVGDPTMSVLEIYVAEYQERNGLLIKPENIGQFLSICEREKVACEVLGEVTGDLRFVVSDEQDGSTPVDVELKEVLGHIPQKTFEDRRVPVGAIHELPLRHCPSVRDHLRNVLRLVSVGSKRFLTNKVDRSVTGLIAQQQCCGPLQLTVGDVAVVAQSHFGLTGIATAIGEQPIKMLLNPAAGARMAVGEAWTNLVWAKIDDPEQVKCSANWMWAPKLPGEGAALNDAARAMRDAMIATGMAVDGGKDSLSMATKVGSETVKSPRELVISAYAAMSDIRKVVTADIKEPGSVLLLIDLAPGKTRLGGSALAQTLGSLGDESPDMDDPVLLRQAFAAVQELIAQDLILSGHDCSDGGLIVTLLEMAFAGNCGLELAIEGEAIPTLFAEELGLVLECRQEQLEEIRQILAVAEVPCMLLGTSLADKYIRIRCNGELVLDEDMRVLRQEWEETSYQLERLQVNPACAEAERQSIYDRIAPAYHLPFTPQPTLKALLTAASKPKVAILRDEGSNSDREMSSAFYAAGFEPWDITMTDLLAGRVTLDGFRGIAAVGGFSYADVPESAKGWAATILFNERLRAMFDEFLNRPDTFTLGICNGCQLFGLLGWVPWRGLDAEAQPRFIHNRSGRFESRWTTVRVTDSPTMMLRGMSGLVFGIHVAHGEGLLHFPDAAVRAEVIGQRLVPLVYADDSGAATEIYPFNPNSSPDGFAGLCSPDGRHLALMPHPERAFLPWQCHWLPREMQGLEVSPWLRMFQNAREWCGRSV</sequence>
<dbReference type="GO" id="GO:0046872">
    <property type="term" value="F:metal ion binding"/>
    <property type="evidence" value="ECO:0007669"/>
    <property type="project" value="UniProtKB-KW"/>
</dbReference>
<proteinExistence type="inferred from homology"/>
<feature type="active site" evidence="10">
    <location>
        <position position="1227"/>
    </location>
</feature>
<evidence type="ECO:0000256" key="9">
    <source>
        <dbReference type="ARBA" id="ARBA00022962"/>
    </source>
</evidence>
<dbReference type="Proteomes" id="UP000316238">
    <property type="component" value="Unassembled WGS sequence"/>
</dbReference>
<feature type="domain" description="Phosphoribosylformylglycinamidine synthase N-terminal" evidence="12">
    <location>
        <begin position="16"/>
        <end position="121"/>
    </location>
</feature>
<feature type="domain" description="PurM-like C-terminal" evidence="11">
    <location>
        <begin position="791"/>
        <end position="932"/>
    </location>
</feature>
<dbReference type="EMBL" id="NQJD01000010">
    <property type="protein sequence ID" value="TAA75145.1"/>
    <property type="molecule type" value="Genomic_DNA"/>
</dbReference>
<name>A0A521G2A1_9BACT</name>
<dbReference type="CDD" id="cd02203">
    <property type="entry name" value="PurL_repeat1"/>
    <property type="match status" value="1"/>
</dbReference>
<comment type="caution">
    <text evidence="14">The sequence shown here is derived from an EMBL/GenBank/DDBJ whole genome shotgun (WGS) entry which is preliminary data.</text>
</comment>
<accession>A0A521G2A1</accession>
<protein>
    <recommendedName>
        <fullName evidence="10">Phosphoribosylformylglycinamidine synthase</fullName>
        <shortName evidence="10">FGAM synthase</shortName>
        <shortName evidence="10">FGAMS</shortName>
        <ecNumber evidence="10">6.3.5.3</ecNumber>
    </recommendedName>
    <alternativeName>
        <fullName evidence="10">Formylglycinamide ribonucleotide amidotransferase</fullName>
        <shortName evidence="10">FGAR amidotransferase</shortName>
        <shortName evidence="10">FGAR-AT</shortName>
    </alternativeName>
</protein>
<dbReference type="EC" id="6.3.5.3" evidence="10"/>
<evidence type="ECO:0000313" key="15">
    <source>
        <dbReference type="Proteomes" id="UP000316238"/>
    </source>
</evidence>
<keyword evidence="15" id="KW-1185">Reference proteome</keyword>
<dbReference type="FunFam" id="3.30.1330.10:FF:000007">
    <property type="entry name" value="Phosphoribosylformylglycinamidine synthase, putative"/>
    <property type="match status" value="1"/>
</dbReference>
<dbReference type="CDD" id="cd02204">
    <property type="entry name" value="PurL_repeat2"/>
    <property type="match status" value="1"/>
</dbReference>
<dbReference type="Pfam" id="PF02769">
    <property type="entry name" value="AIRS_C"/>
    <property type="match status" value="2"/>
</dbReference>
<dbReference type="GO" id="GO:0006189">
    <property type="term" value="P:'de novo' IMP biosynthetic process"/>
    <property type="evidence" value="ECO:0007669"/>
    <property type="project" value="UniProtKB-UniRule"/>
</dbReference>
<dbReference type="Gene3D" id="3.90.650.10">
    <property type="entry name" value="PurM-like C-terminal domain"/>
    <property type="match status" value="2"/>
</dbReference>
<evidence type="ECO:0000256" key="5">
    <source>
        <dbReference type="ARBA" id="ARBA00022741"/>
    </source>
</evidence>
<evidence type="ECO:0000313" key="14">
    <source>
        <dbReference type="EMBL" id="TAA75145.1"/>
    </source>
</evidence>
<dbReference type="SUPFAM" id="SSF82697">
    <property type="entry name" value="PurS-like"/>
    <property type="match status" value="1"/>
</dbReference>
<dbReference type="Pfam" id="PF18076">
    <property type="entry name" value="FGAR-AT_N"/>
    <property type="match status" value="1"/>
</dbReference>
<comment type="similarity">
    <text evidence="2 10">In the N-terminal section; belongs to the FGAMS family.</text>
</comment>
<gene>
    <name evidence="10" type="primary">purL</name>
    <name evidence="14" type="ORF">CDV28_11013</name>
</gene>
<comment type="caution">
    <text evidence="10">Lacks conserved residue(s) required for the propagation of feature annotation.</text>
</comment>
<keyword evidence="9 10" id="KW-0315">Glutamine amidotransferase</keyword>
<evidence type="ECO:0000259" key="13">
    <source>
        <dbReference type="Pfam" id="PF22689"/>
    </source>
</evidence>
<dbReference type="SUPFAM" id="SSF55326">
    <property type="entry name" value="PurM N-terminal domain-like"/>
    <property type="match status" value="2"/>
</dbReference>
<dbReference type="GO" id="GO:0004642">
    <property type="term" value="F:phosphoribosylformylglycinamidine synthase activity"/>
    <property type="evidence" value="ECO:0007669"/>
    <property type="project" value="UniProtKB-UniRule"/>
</dbReference>
<dbReference type="InterPro" id="IPR055181">
    <property type="entry name" value="FGAR-AT_PurM_N-like"/>
</dbReference>
<dbReference type="InterPro" id="IPR036676">
    <property type="entry name" value="PurM-like_C_sf"/>
</dbReference>
<keyword evidence="5 10" id="KW-0547">Nucleotide-binding</keyword>
<feature type="binding site" evidence="10">
    <location>
        <position position="697"/>
    </location>
    <ligand>
        <name>Mg(2+)</name>
        <dbReference type="ChEBI" id="CHEBI:18420"/>
    </ligand>
</feature>
<comment type="subunit">
    <text evidence="10">Monomer.</text>
</comment>
<dbReference type="Gene3D" id="3.30.1330.10">
    <property type="entry name" value="PurM-like, N-terminal domain"/>
    <property type="match status" value="1"/>
</dbReference>
<evidence type="ECO:0000259" key="12">
    <source>
        <dbReference type="Pfam" id="PF18076"/>
    </source>
</evidence>
<feature type="binding site" evidence="10">
    <location>
        <position position="654"/>
    </location>
    <ligand>
        <name>Mg(2+)</name>
        <dbReference type="ChEBI" id="CHEBI:18420"/>
    </ligand>
</feature>
<feature type="domain" description="PurM-like C-terminal" evidence="11">
    <location>
        <begin position="407"/>
        <end position="561"/>
    </location>
</feature>
<feature type="binding site" evidence="10">
    <location>
        <position position="854"/>
    </location>
    <ligand>
        <name>Mg(2+)</name>
        <dbReference type="ChEBI" id="CHEBI:18420"/>
    </ligand>
</feature>
<dbReference type="NCBIfam" id="TIGR01735">
    <property type="entry name" value="FGAM_synt"/>
    <property type="match status" value="1"/>
</dbReference>
<comment type="catalytic activity">
    <reaction evidence="10">
        <text>N(2)-formyl-N(1)-(5-phospho-beta-D-ribosyl)glycinamide + L-glutamine + ATP + H2O = 2-formamido-N(1)-(5-O-phospho-beta-D-ribosyl)acetamidine + L-glutamate + ADP + phosphate + H(+)</text>
        <dbReference type="Rhea" id="RHEA:17129"/>
        <dbReference type="ChEBI" id="CHEBI:15377"/>
        <dbReference type="ChEBI" id="CHEBI:15378"/>
        <dbReference type="ChEBI" id="CHEBI:29985"/>
        <dbReference type="ChEBI" id="CHEBI:30616"/>
        <dbReference type="ChEBI" id="CHEBI:43474"/>
        <dbReference type="ChEBI" id="CHEBI:58359"/>
        <dbReference type="ChEBI" id="CHEBI:147286"/>
        <dbReference type="ChEBI" id="CHEBI:147287"/>
        <dbReference type="ChEBI" id="CHEBI:456216"/>
        <dbReference type="EC" id="6.3.5.3"/>
    </reaction>
</comment>
<comment type="pathway">
    <text evidence="1 10">Purine metabolism; IMP biosynthesis via de novo pathway; 5-amino-1-(5-phospho-D-ribosyl)imidazole from N(2)-formyl-N(1)-(5-phospho-D-ribosyl)glycinamide: step 1/2.</text>
</comment>
<evidence type="ECO:0000256" key="2">
    <source>
        <dbReference type="ARBA" id="ARBA00008608"/>
    </source>
</evidence>
<dbReference type="Gene3D" id="3.40.50.880">
    <property type="match status" value="1"/>
</dbReference>
<dbReference type="SMART" id="SM01211">
    <property type="entry name" value="GATase_5"/>
    <property type="match status" value="1"/>
</dbReference>
<keyword evidence="3 10" id="KW-0436">Ligase</keyword>
<dbReference type="GO" id="GO:0005524">
    <property type="term" value="F:ATP binding"/>
    <property type="evidence" value="ECO:0007669"/>
    <property type="project" value="UniProtKB-UniRule"/>
</dbReference>
<dbReference type="InterPro" id="IPR029062">
    <property type="entry name" value="Class_I_gatase-like"/>
</dbReference>
<dbReference type="Gene3D" id="1.10.8.750">
    <property type="entry name" value="Phosphoribosylformylglycinamidine synthase, linker domain"/>
    <property type="match status" value="1"/>
</dbReference>
<dbReference type="InterPro" id="IPR010918">
    <property type="entry name" value="PurM-like_C_dom"/>
</dbReference>
<comment type="subcellular location">
    <subcellularLocation>
        <location evidence="10">Cytoplasm</location>
    </subcellularLocation>
</comment>
<keyword evidence="6 10" id="KW-0658">Purine biosynthesis</keyword>
<dbReference type="InterPro" id="IPR036921">
    <property type="entry name" value="PurM-like_N_sf"/>
</dbReference>
<dbReference type="PROSITE" id="PS51273">
    <property type="entry name" value="GATASE_TYPE_1"/>
    <property type="match status" value="1"/>
</dbReference>
<organism evidence="14 15">
    <name type="scientific">Candidatus Electronema aureum</name>
    <dbReference type="NCBI Taxonomy" id="2005002"/>
    <lineage>
        <taxon>Bacteria</taxon>
        <taxon>Pseudomonadati</taxon>
        <taxon>Thermodesulfobacteriota</taxon>
        <taxon>Desulfobulbia</taxon>
        <taxon>Desulfobulbales</taxon>
        <taxon>Desulfobulbaceae</taxon>
        <taxon>Candidatus Electronema</taxon>
    </lineage>
</organism>
<feature type="active site" description="Nucleophile" evidence="10">
    <location>
        <position position="1097"/>
    </location>
</feature>
<dbReference type="HAMAP" id="MF_00419">
    <property type="entry name" value="PurL_1"/>
    <property type="match status" value="1"/>
</dbReference>
<dbReference type="Pfam" id="PF22689">
    <property type="entry name" value="FGAR-AT_PurM_N-like"/>
    <property type="match status" value="1"/>
</dbReference>
<evidence type="ECO:0000259" key="11">
    <source>
        <dbReference type="Pfam" id="PF02769"/>
    </source>
</evidence>
<dbReference type="InterPro" id="IPR010073">
    <property type="entry name" value="PurL_large"/>
</dbReference>
<dbReference type="InterPro" id="IPR040707">
    <property type="entry name" value="FGAR-AT_N"/>
</dbReference>
<keyword evidence="7 10" id="KW-0067">ATP-binding</keyword>
<evidence type="ECO:0000256" key="8">
    <source>
        <dbReference type="ARBA" id="ARBA00022842"/>
    </source>
</evidence>
<feature type="domain" description="FGAR-AT PurM N-terminal-like" evidence="13">
    <location>
        <begin position="623"/>
        <end position="777"/>
    </location>
</feature>
<feature type="binding site" evidence="10">
    <location>
        <position position="856"/>
    </location>
    <ligand>
        <name>ATP</name>
        <dbReference type="ChEBI" id="CHEBI:30616"/>
    </ligand>
</feature>
<feature type="active site" evidence="10">
    <location>
        <position position="1225"/>
    </location>
</feature>
<dbReference type="CDD" id="cd01740">
    <property type="entry name" value="GATase1_FGAR_AT"/>
    <property type="match status" value="1"/>
</dbReference>
<evidence type="ECO:0000256" key="4">
    <source>
        <dbReference type="ARBA" id="ARBA00022723"/>
    </source>
</evidence>
<dbReference type="SUPFAM" id="SSF109736">
    <property type="entry name" value="FGAM synthase PurL, linker domain"/>
    <property type="match status" value="1"/>
</dbReference>
<dbReference type="UniPathway" id="UPA00074">
    <property type="reaction ID" value="UER00128"/>
</dbReference>
<evidence type="ECO:0000256" key="6">
    <source>
        <dbReference type="ARBA" id="ARBA00022755"/>
    </source>
</evidence>
<dbReference type="SUPFAM" id="SSF52317">
    <property type="entry name" value="Class I glutamine amidotransferase-like"/>
    <property type="match status" value="1"/>
</dbReference>
<dbReference type="Pfam" id="PF13507">
    <property type="entry name" value="GATase_5"/>
    <property type="match status" value="1"/>
</dbReference>
<dbReference type="PANTHER" id="PTHR10099:SF1">
    <property type="entry name" value="PHOSPHORIBOSYLFORMYLGLYCINAMIDINE SYNTHASE"/>
    <property type="match status" value="1"/>
</dbReference>